<accession>A0ABQ6NKJ1</accession>
<protein>
    <submittedName>
        <fullName evidence="1">Uncharacterized protein</fullName>
    </submittedName>
</protein>
<reference evidence="1 2" key="1">
    <citation type="submission" date="2023-05" db="EMBL/GenBank/DDBJ databases">
        <title>Draft genome of Paenibacillus sp. CCS26.</title>
        <authorList>
            <person name="Akita H."/>
            <person name="Shinto Y."/>
            <person name="Kimura Z."/>
        </authorList>
    </citation>
    <scope>NUCLEOTIDE SEQUENCE [LARGE SCALE GENOMIC DNA]</scope>
    <source>
        <strain evidence="1 2">CCS26</strain>
    </source>
</reference>
<dbReference type="EMBL" id="BTCL01000004">
    <property type="protein sequence ID" value="GMK44687.1"/>
    <property type="molecule type" value="Genomic_DNA"/>
</dbReference>
<evidence type="ECO:0000313" key="1">
    <source>
        <dbReference type="EMBL" id="GMK44687.1"/>
    </source>
</evidence>
<comment type="caution">
    <text evidence="1">The sequence shown here is derived from an EMBL/GenBank/DDBJ whole genome shotgun (WGS) entry which is preliminary data.</text>
</comment>
<evidence type="ECO:0000313" key="2">
    <source>
        <dbReference type="Proteomes" id="UP001285921"/>
    </source>
</evidence>
<sequence length="54" mass="5997">MHGITVAIAIMRLGAVLSTMKIKLGKARSETALSTRNEAPLFVRRNHLQPVKRN</sequence>
<keyword evidence="2" id="KW-1185">Reference proteome</keyword>
<proteinExistence type="predicted"/>
<organism evidence="1 2">
    <name type="scientific">Paenibacillus glycanilyticus</name>
    <dbReference type="NCBI Taxonomy" id="126569"/>
    <lineage>
        <taxon>Bacteria</taxon>
        <taxon>Bacillati</taxon>
        <taxon>Bacillota</taxon>
        <taxon>Bacilli</taxon>
        <taxon>Bacillales</taxon>
        <taxon>Paenibacillaceae</taxon>
        <taxon>Paenibacillus</taxon>
    </lineage>
</organism>
<name>A0ABQ6NKJ1_9BACL</name>
<gene>
    <name evidence="1" type="ORF">PghCCS26_18150</name>
</gene>
<dbReference type="Proteomes" id="UP001285921">
    <property type="component" value="Unassembled WGS sequence"/>
</dbReference>